<dbReference type="SMART" id="SM00220">
    <property type="entry name" value="S_TKc"/>
    <property type="match status" value="2"/>
</dbReference>
<evidence type="ECO:0000256" key="1">
    <source>
        <dbReference type="ARBA" id="ARBA00022679"/>
    </source>
</evidence>
<feature type="domain" description="Protein kinase" evidence="6">
    <location>
        <begin position="452"/>
        <end position="718"/>
    </location>
</feature>
<protein>
    <recommendedName>
        <fullName evidence="6">Protein kinase domain-containing protein</fullName>
    </recommendedName>
</protein>
<dbReference type="Gramene" id="TraesCAD_scaffold_122387_01G000100.1">
    <property type="protein sequence ID" value="TraesCAD_scaffold_122387_01G000100.1"/>
    <property type="gene ID" value="TraesCAD_scaffold_122387_01G000100"/>
</dbReference>
<sequence length="778" mass="87447">MDGGIGIRYKVDLERMLLDGSAEPTYLWLSLLEDITDCFSDDQQIGSGGFAVVYKGIVGERMVAVKKLSQTLDMHENKFHKEVECLMKAKHKNIVRFLGYCSDTQGRIANYEGKFVMADLRNWLLCFEYVPNGSLDKYITDSSGGLEWCERYQIIKGICEGLLHLHEKHILHLDLKPGNILIDDRMVPKIADFGLSRCLDKDQTRAFTSHLCGSQGYLAPEFYRGQVAFASDIYSLGVIIIEILTGEKGYPEDENVVENWMNRLEASDNLEMQLEQVRVCAKIGIECMDLNPKKRPVARCVNDRLDKTTSVVKTGISSSSVKQQVSFLKERYWPARIAKLSSEYLGKDIKQQAKRDELVNYVGTPREKHWHQGREEAPDDQWSLCGARDTKQNIIPQGASISCSNHGVLYKLNNLDIFNTKACKNYVKLGGPILENIKCVKLFKRGELKPILKDKNFIRKDGFGELYKGLVDNVPVMVRKLISDNVVENGDFANEVIMLSRVIHKNIIRLIGCCLEFDAPILVYEFFSTVSLHDILHINIKLPLNLSVRYNIVAALADALAYVHSAASTQILHCDLQPTNILFDDNLFSGKFVPKISGFGMSRMIARDIIGDMTYMDSIYLQKGYLTEQSDVYSFGVIILELLTRSKAIHADHNSLVRTFLENHKKGRKSTGLFDKEIALKGDLGLLDMLVEIAVKCLDDDVVLRPSMVDVTKCLSILDRSLKSGDARTASHEGLDPRKAHSHGCSSVLCGLFVLRRGLNIGQYHAACLSCAFSSART</sequence>
<keyword evidence="1" id="KW-0808">Transferase</keyword>
<proteinExistence type="predicted"/>
<dbReference type="FunFam" id="1.10.510.10:FF:000870">
    <property type="entry name" value="OSJNBa0016N04.16-like protein"/>
    <property type="match status" value="1"/>
</dbReference>
<dbReference type="Gramene" id="TraesCS6A02G036200.1">
    <property type="protein sequence ID" value="TraesCS6A02G036200.1"/>
    <property type="gene ID" value="TraesCS6A02G036200"/>
</dbReference>
<feature type="binding site" evidence="5">
    <location>
        <position position="67"/>
    </location>
    <ligand>
        <name>ATP</name>
        <dbReference type="ChEBI" id="CHEBI:30616"/>
    </ligand>
</feature>
<dbReference type="SUPFAM" id="SSF56112">
    <property type="entry name" value="Protein kinase-like (PK-like)"/>
    <property type="match status" value="2"/>
</dbReference>
<dbReference type="PROSITE" id="PS50011">
    <property type="entry name" value="PROTEIN_KINASE_DOM"/>
    <property type="match status" value="2"/>
</dbReference>
<dbReference type="Pfam" id="PF00069">
    <property type="entry name" value="Pkinase"/>
    <property type="match status" value="2"/>
</dbReference>
<dbReference type="Proteomes" id="UP000019116">
    <property type="component" value="Chromosome 6A"/>
</dbReference>
<dbReference type="InterPro" id="IPR000719">
    <property type="entry name" value="Prot_kinase_dom"/>
</dbReference>
<dbReference type="EnsemblPlants" id="TraesCS6A02G036200.1">
    <property type="protein sequence ID" value="TraesCS6A02G036200.1"/>
    <property type="gene ID" value="TraesCS6A02G036200"/>
</dbReference>
<organism evidence="7">
    <name type="scientific">Triticum aestivum</name>
    <name type="common">Wheat</name>
    <dbReference type="NCBI Taxonomy" id="4565"/>
    <lineage>
        <taxon>Eukaryota</taxon>
        <taxon>Viridiplantae</taxon>
        <taxon>Streptophyta</taxon>
        <taxon>Embryophyta</taxon>
        <taxon>Tracheophyta</taxon>
        <taxon>Spermatophyta</taxon>
        <taxon>Magnoliopsida</taxon>
        <taxon>Liliopsida</taxon>
        <taxon>Poales</taxon>
        <taxon>Poaceae</taxon>
        <taxon>BOP clade</taxon>
        <taxon>Pooideae</taxon>
        <taxon>Triticodae</taxon>
        <taxon>Triticeae</taxon>
        <taxon>Triticinae</taxon>
        <taxon>Triticum</taxon>
    </lineage>
</organism>
<dbReference type="SMR" id="A0A3B6NKE8"/>
<evidence type="ECO:0000256" key="2">
    <source>
        <dbReference type="ARBA" id="ARBA00022741"/>
    </source>
</evidence>
<dbReference type="PROSITE" id="PS00108">
    <property type="entry name" value="PROTEIN_KINASE_ST"/>
    <property type="match status" value="1"/>
</dbReference>
<dbReference type="Gene3D" id="1.10.510.10">
    <property type="entry name" value="Transferase(Phosphotransferase) domain 1"/>
    <property type="match status" value="2"/>
</dbReference>
<dbReference type="PANTHER" id="PTHR45707:SF69">
    <property type="entry name" value="CALCIUM-DEPENDENT LIPID-BINDING (CALB DOMAIN) PLANT PHOSPHORIBOSYLTRANSFERASE FAMILY PROTEIN"/>
    <property type="match status" value="1"/>
</dbReference>
<accession>A0A3B6NKE8</accession>
<evidence type="ECO:0000313" key="7">
    <source>
        <dbReference type="EnsemblPlants" id="TraesCS6A02G036200.1"/>
    </source>
</evidence>
<evidence type="ECO:0000256" key="3">
    <source>
        <dbReference type="ARBA" id="ARBA00022777"/>
    </source>
</evidence>
<dbReference type="InterPro" id="IPR017441">
    <property type="entry name" value="Protein_kinase_ATP_BS"/>
</dbReference>
<dbReference type="InterPro" id="IPR011009">
    <property type="entry name" value="Kinase-like_dom_sf"/>
</dbReference>
<dbReference type="GO" id="GO:0005886">
    <property type="term" value="C:plasma membrane"/>
    <property type="evidence" value="ECO:0000318"/>
    <property type="project" value="GO_Central"/>
</dbReference>
<dbReference type="InterPro" id="IPR008271">
    <property type="entry name" value="Ser/Thr_kinase_AS"/>
</dbReference>
<keyword evidence="2 5" id="KW-0547">Nucleotide-binding</keyword>
<dbReference type="GO" id="GO:0007166">
    <property type="term" value="P:cell surface receptor signaling pathway"/>
    <property type="evidence" value="ECO:0000318"/>
    <property type="project" value="GO_Central"/>
</dbReference>
<gene>
    <name evidence="7" type="primary">LOC123131725</name>
</gene>
<evidence type="ECO:0000256" key="5">
    <source>
        <dbReference type="PROSITE-ProRule" id="PRU10141"/>
    </source>
</evidence>
<reference evidence="7" key="1">
    <citation type="submission" date="2018-08" db="EMBL/GenBank/DDBJ databases">
        <authorList>
            <person name="Rossello M."/>
        </authorList>
    </citation>
    <scope>NUCLEOTIDE SEQUENCE [LARGE SCALE GENOMIC DNA]</scope>
    <source>
        <strain evidence="7">cv. Chinese Spring</strain>
    </source>
</reference>
<keyword evidence="8" id="KW-1185">Reference proteome</keyword>
<reference evidence="7" key="2">
    <citation type="submission" date="2018-10" db="UniProtKB">
        <authorList>
            <consortium name="EnsemblPlants"/>
        </authorList>
    </citation>
    <scope>IDENTIFICATION</scope>
</reference>
<feature type="domain" description="Protein kinase" evidence="6">
    <location>
        <begin position="39"/>
        <end position="305"/>
    </location>
</feature>
<dbReference type="Gramene" id="TraesCS6A03G0080500.2">
    <property type="protein sequence ID" value="TraesCS6A03G0080500.2.CDS"/>
    <property type="gene ID" value="TraesCS6A03G0080500"/>
</dbReference>
<dbReference type="Gramene" id="TraesCLE_scaffold_114193_01G000100.1">
    <property type="protein sequence ID" value="TraesCLE_scaffold_114193_01G000100.1"/>
    <property type="gene ID" value="TraesCLE_scaffold_114193_01G000100"/>
</dbReference>
<evidence type="ECO:0000256" key="4">
    <source>
        <dbReference type="ARBA" id="ARBA00022840"/>
    </source>
</evidence>
<dbReference type="GO" id="GO:0005524">
    <property type="term" value="F:ATP binding"/>
    <property type="evidence" value="ECO:0007669"/>
    <property type="project" value="UniProtKB-UniRule"/>
</dbReference>
<dbReference type="STRING" id="4565.A0A3B6NKE8"/>
<dbReference type="Gene3D" id="3.30.200.20">
    <property type="entry name" value="Phosphorylase Kinase, domain 1"/>
    <property type="match status" value="2"/>
</dbReference>
<dbReference type="GO" id="GO:0004672">
    <property type="term" value="F:protein kinase activity"/>
    <property type="evidence" value="ECO:0007669"/>
    <property type="project" value="InterPro"/>
</dbReference>
<evidence type="ECO:0000313" key="8">
    <source>
        <dbReference type="Proteomes" id="UP000019116"/>
    </source>
</evidence>
<dbReference type="PANTHER" id="PTHR45707">
    <property type="entry name" value="C2 CALCIUM/LIPID-BINDING PLANT PHOSPHORIBOSYLTRANSFERASE FAMILY PROTEIN"/>
    <property type="match status" value="1"/>
</dbReference>
<dbReference type="PROSITE" id="PS00107">
    <property type="entry name" value="PROTEIN_KINASE_ATP"/>
    <property type="match status" value="1"/>
</dbReference>
<evidence type="ECO:0000259" key="6">
    <source>
        <dbReference type="PROSITE" id="PS50011"/>
    </source>
</evidence>
<dbReference type="AlphaFoldDB" id="A0A3B6NKE8"/>
<keyword evidence="4 5" id="KW-0067">ATP-binding</keyword>
<keyword evidence="3" id="KW-0418">Kinase</keyword>
<name>A0A3B6NKE8_WHEAT</name>
<dbReference type="FunFam" id="3.30.200.20:FF:000465">
    <property type="entry name" value="Cysteine-rich receptor-like protein kinase 6"/>
    <property type="match status" value="1"/>
</dbReference>